<dbReference type="Pfam" id="PF01693">
    <property type="entry name" value="Cauli_VI"/>
    <property type="match status" value="1"/>
</dbReference>
<dbReference type="InterPro" id="IPR009027">
    <property type="entry name" value="Ribosomal_bL9/RNase_H1_N"/>
</dbReference>
<dbReference type="HOGENOM" id="CLU_1378213_0_0_1"/>
<evidence type="ECO:0000313" key="4">
    <source>
        <dbReference type="Proteomes" id="UP000027222"/>
    </source>
</evidence>
<feature type="compositionally biased region" description="Polar residues" evidence="1">
    <location>
        <begin position="1"/>
        <end position="11"/>
    </location>
</feature>
<dbReference type="AlphaFoldDB" id="A0A067T1R0"/>
<organism evidence="3 4">
    <name type="scientific">Galerina marginata (strain CBS 339.88)</name>
    <dbReference type="NCBI Taxonomy" id="685588"/>
    <lineage>
        <taxon>Eukaryota</taxon>
        <taxon>Fungi</taxon>
        <taxon>Dikarya</taxon>
        <taxon>Basidiomycota</taxon>
        <taxon>Agaricomycotina</taxon>
        <taxon>Agaricomycetes</taxon>
        <taxon>Agaricomycetidae</taxon>
        <taxon>Agaricales</taxon>
        <taxon>Agaricineae</taxon>
        <taxon>Strophariaceae</taxon>
        <taxon>Galerina</taxon>
    </lineage>
</organism>
<feature type="compositionally biased region" description="Low complexity" evidence="1">
    <location>
        <begin position="16"/>
        <end position="28"/>
    </location>
</feature>
<keyword evidence="4" id="KW-1185">Reference proteome</keyword>
<name>A0A067T1R0_GALM3</name>
<evidence type="ECO:0000313" key="3">
    <source>
        <dbReference type="EMBL" id="KDR73874.1"/>
    </source>
</evidence>
<dbReference type="InterPro" id="IPR037056">
    <property type="entry name" value="RNase_H1_N_sf"/>
</dbReference>
<feature type="domain" description="Ribonuclease H1 N-terminal" evidence="2">
    <location>
        <begin position="41"/>
        <end position="83"/>
    </location>
</feature>
<protein>
    <recommendedName>
        <fullName evidence="2">Ribonuclease H1 N-terminal domain-containing protein</fullName>
    </recommendedName>
</protein>
<sequence>MTDLVTSVSQGDKNDSASPPSQLSSKQPSTKDPKDPETPSWYAVVVGRTPGVVEGSLTIEANVKQIPGAHVARFSTKEAAIDYFNGALNLGQVVRVTYIEDRQTLNASSTGIPGLPDNPGMDVDGDRYYAIYIGRSPGIFNGKGDPFLNTMGIPRSRCEKFATYLKAVEVFMNTLNAGQVERVVHRIRRVTLSSADFP</sequence>
<gene>
    <name evidence="3" type="ORF">GALMADRAFT_141646</name>
</gene>
<dbReference type="Gene3D" id="3.40.970.10">
    <property type="entry name" value="Ribonuclease H1, N-terminal domain"/>
    <property type="match status" value="1"/>
</dbReference>
<evidence type="ECO:0000256" key="1">
    <source>
        <dbReference type="SAM" id="MobiDB-lite"/>
    </source>
</evidence>
<reference evidence="4" key="1">
    <citation type="journal article" date="2014" name="Proc. Natl. Acad. Sci. U.S.A.">
        <title>Extensive sampling of basidiomycete genomes demonstrates inadequacy of the white-rot/brown-rot paradigm for wood decay fungi.</title>
        <authorList>
            <person name="Riley R."/>
            <person name="Salamov A.A."/>
            <person name="Brown D.W."/>
            <person name="Nagy L.G."/>
            <person name="Floudas D."/>
            <person name="Held B.W."/>
            <person name="Levasseur A."/>
            <person name="Lombard V."/>
            <person name="Morin E."/>
            <person name="Otillar R."/>
            <person name="Lindquist E.A."/>
            <person name="Sun H."/>
            <person name="LaButti K.M."/>
            <person name="Schmutz J."/>
            <person name="Jabbour D."/>
            <person name="Luo H."/>
            <person name="Baker S.E."/>
            <person name="Pisabarro A.G."/>
            <person name="Walton J.D."/>
            <person name="Blanchette R.A."/>
            <person name="Henrissat B."/>
            <person name="Martin F."/>
            <person name="Cullen D."/>
            <person name="Hibbett D.S."/>
            <person name="Grigoriev I.V."/>
        </authorList>
    </citation>
    <scope>NUCLEOTIDE SEQUENCE [LARGE SCALE GENOMIC DNA]</scope>
    <source>
        <strain evidence="4">CBS 339.88</strain>
    </source>
</reference>
<dbReference type="EMBL" id="KL142384">
    <property type="protein sequence ID" value="KDR73874.1"/>
    <property type="molecule type" value="Genomic_DNA"/>
</dbReference>
<dbReference type="SUPFAM" id="SSF55658">
    <property type="entry name" value="L9 N-domain-like"/>
    <property type="match status" value="2"/>
</dbReference>
<dbReference type="Proteomes" id="UP000027222">
    <property type="component" value="Unassembled WGS sequence"/>
</dbReference>
<evidence type="ECO:0000259" key="2">
    <source>
        <dbReference type="Pfam" id="PF01693"/>
    </source>
</evidence>
<dbReference type="OrthoDB" id="3270804at2759"/>
<proteinExistence type="predicted"/>
<dbReference type="InterPro" id="IPR011320">
    <property type="entry name" value="RNase_H1_N"/>
</dbReference>
<feature type="region of interest" description="Disordered" evidence="1">
    <location>
        <begin position="1"/>
        <end position="40"/>
    </location>
</feature>
<accession>A0A067T1R0</accession>